<evidence type="ECO:0000256" key="8">
    <source>
        <dbReference type="RuleBase" id="RU363032"/>
    </source>
</evidence>
<dbReference type="AlphaFoldDB" id="A0A2S0MJ31"/>
<dbReference type="KEGG" id="otk:C6570_17785"/>
<organism evidence="10 11">
    <name type="scientific">Ottowia oryzae</name>
    <dbReference type="NCBI Taxonomy" id="2109914"/>
    <lineage>
        <taxon>Bacteria</taxon>
        <taxon>Pseudomonadati</taxon>
        <taxon>Pseudomonadota</taxon>
        <taxon>Betaproteobacteria</taxon>
        <taxon>Burkholderiales</taxon>
        <taxon>Comamonadaceae</taxon>
        <taxon>Ottowia</taxon>
    </lineage>
</organism>
<feature type="transmembrane region" description="Helical" evidence="8">
    <location>
        <begin position="26"/>
        <end position="53"/>
    </location>
</feature>
<dbReference type="GO" id="GO:0043190">
    <property type="term" value="C:ATP-binding cassette (ABC) transporter complex"/>
    <property type="evidence" value="ECO:0007669"/>
    <property type="project" value="InterPro"/>
</dbReference>
<evidence type="ECO:0000259" key="9">
    <source>
        <dbReference type="PROSITE" id="PS50928"/>
    </source>
</evidence>
<dbReference type="InterPro" id="IPR010065">
    <property type="entry name" value="AA_ABC_transptr_permease_3TM"/>
</dbReference>
<keyword evidence="11" id="KW-1185">Reference proteome</keyword>
<dbReference type="PROSITE" id="PS50928">
    <property type="entry name" value="ABC_TM1"/>
    <property type="match status" value="1"/>
</dbReference>
<evidence type="ECO:0000256" key="5">
    <source>
        <dbReference type="ARBA" id="ARBA00022692"/>
    </source>
</evidence>
<dbReference type="PANTHER" id="PTHR30614">
    <property type="entry name" value="MEMBRANE COMPONENT OF AMINO ACID ABC TRANSPORTER"/>
    <property type="match status" value="1"/>
</dbReference>
<proteinExistence type="inferred from homology"/>
<keyword evidence="5 8" id="KW-0812">Transmembrane</keyword>
<reference evidence="10 11" key="1">
    <citation type="submission" date="2018-03" db="EMBL/GenBank/DDBJ databases">
        <title>Genome sequencing of Ottowia sp.</title>
        <authorList>
            <person name="Kim S.-J."/>
            <person name="Heo J."/>
            <person name="Kwon S.-W."/>
        </authorList>
    </citation>
    <scope>NUCLEOTIDE SEQUENCE [LARGE SCALE GENOMIC DNA]</scope>
    <source>
        <strain evidence="10 11">KADR8-3</strain>
    </source>
</reference>
<dbReference type="Proteomes" id="UP000239709">
    <property type="component" value="Chromosome"/>
</dbReference>
<keyword evidence="7 8" id="KW-0472">Membrane</keyword>
<evidence type="ECO:0000313" key="10">
    <source>
        <dbReference type="EMBL" id="AVO35866.1"/>
    </source>
</evidence>
<dbReference type="InterPro" id="IPR043429">
    <property type="entry name" value="ArtM/GltK/GlnP/TcyL/YhdX-like"/>
</dbReference>
<dbReference type="NCBIfam" id="TIGR01726">
    <property type="entry name" value="HEQRo_perm_3TM"/>
    <property type="match status" value="1"/>
</dbReference>
<keyword evidence="3 8" id="KW-0813">Transport</keyword>
<evidence type="ECO:0000256" key="4">
    <source>
        <dbReference type="ARBA" id="ARBA00022475"/>
    </source>
</evidence>
<accession>A0A2S0MJ31</accession>
<comment type="similarity">
    <text evidence="2">Belongs to the binding-protein-dependent transport system permease family. HisMQ subfamily.</text>
</comment>
<dbReference type="GO" id="GO:0006865">
    <property type="term" value="P:amino acid transport"/>
    <property type="evidence" value="ECO:0007669"/>
    <property type="project" value="TreeGrafter"/>
</dbReference>
<dbReference type="RefSeq" id="WP_106704410.1">
    <property type="nucleotide sequence ID" value="NZ_CP027666.1"/>
</dbReference>
<sequence length="233" mass="24256">MDFSFLHNDLGYLLWGTFPEGPPGGALLTLILAASGAVLSAALGLAFGIALVMARGAALVGLRTVLGFLRAIPVLMLIFWTYFLLPVLFGVAVPGAVSVVAALALVSGAYLGHAVAAGIEAVGASQWNAALALGFTRWGALRQVVLPQALRMMLPSFINQWVTLVKDSSLAYIVGVPELSFLATQVNAQLMVRPAEVFLVVGAVYWLICSALDGAANAMARTHAGRAGAPVRV</sequence>
<protein>
    <submittedName>
        <fullName evidence="10">ABC transporter permease</fullName>
    </submittedName>
</protein>
<dbReference type="PANTHER" id="PTHR30614:SF21">
    <property type="entry name" value="AMINO ACID ABC TRANSPORTER PERMEASE"/>
    <property type="match status" value="1"/>
</dbReference>
<evidence type="ECO:0000256" key="6">
    <source>
        <dbReference type="ARBA" id="ARBA00022989"/>
    </source>
</evidence>
<dbReference type="CDD" id="cd06261">
    <property type="entry name" value="TM_PBP2"/>
    <property type="match status" value="1"/>
</dbReference>
<evidence type="ECO:0000256" key="2">
    <source>
        <dbReference type="ARBA" id="ARBA00010072"/>
    </source>
</evidence>
<evidence type="ECO:0000256" key="7">
    <source>
        <dbReference type="ARBA" id="ARBA00023136"/>
    </source>
</evidence>
<feature type="transmembrane region" description="Helical" evidence="8">
    <location>
        <begin position="91"/>
        <end position="111"/>
    </location>
</feature>
<keyword evidence="6 8" id="KW-1133">Transmembrane helix</keyword>
<dbReference type="EMBL" id="CP027666">
    <property type="protein sequence ID" value="AVO35866.1"/>
    <property type="molecule type" value="Genomic_DNA"/>
</dbReference>
<dbReference type="InterPro" id="IPR000515">
    <property type="entry name" value="MetI-like"/>
</dbReference>
<dbReference type="GO" id="GO:0022857">
    <property type="term" value="F:transmembrane transporter activity"/>
    <property type="evidence" value="ECO:0007669"/>
    <property type="project" value="InterPro"/>
</dbReference>
<dbReference type="SUPFAM" id="SSF161098">
    <property type="entry name" value="MetI-like"/>
    <property type="match status" value="1"/>
</dbReference>
<evidence type="ECO:0000256" key="3">
    <source>
        <dbReference type="ARBA" id="ARBA00022448"/>
    </source>
</evidence>
<evidence type="ECO:0000256" key="1">
    <source>
        <dbReference type="ARBA" id="ARBA00004429"/>
    </source>
</evidence>
<evidence type="ECO:0000313" key="11">
    <source>
        <dbReference type="Proteomes" id="UP000239709"/>
    </source>
</evidence>
<comment type="subcellular location">
    <subcellularLocation>
        <location evidence="1">Cell inner membrane</location>
        <topology evidence="1">Multi-pass membrane protein</topology>
    </subcellularLocation>
    <subcellularLocation>
        <location evidence="8">Cell membrane</location>
        <topology evidence="8">Multi-pass membrane protein</topology>
    </subcellularLocation>
</comment>
<dbReference type="Gene3D" id="1.10.3720.10">
    <property type="entry name" value="MetI-like"/>
    <property type="match status" value="1"/>
</dbReference>
<keyword evidence="4" id="KW-1003">Cell membrane</keyword>
<dbReference type="OrthoDB" id="9809799at2"/>
<feature type="domain" description="ABC transmembrane type-1" evidence="9">
    <location>
        <begin position="26"/>
        <end position="216"/>
    </location>
</feature>
<dbReference type="Pfam" id="PF00528">
    <property type="entry name" value="BPD_transp_1"/>
    <property type="match status" value="1"/>
</dbReference>
<feature type="transmembrane region" description="Helical" evidence="8">
    <location>
        <begin position="65"/>
        <end position="85"/>
    </location>
</feature>
<gene>
    <name evidence="10" type="ORF">C6570_17785</name>
</gene>
<dbReference type="InterPro" id="IPR035906">
    <property type="entry name" value="MetI-like_sf"/>
</dbReference>
<name>A0A2S0MJ31_9BURK</name>